<comment type="caution">
    <text evidence="1">The sequence shown here is derived from an EMBL/GenBank/DDBJ whole genome shotgun (WGS) entry which is preliminary data.</text>
</comment>
<protein>
    <submittedName>
        <fullName evidence="1">Uncharacterized protein</fullName>
    </submittedName>
</protein>
<organism evidence="1">
    <name type="scientific">Geobacter metallireducens</name>
    <dbReference type="NCBI Taxonomy" id="28232"/>
    <lineage>
        <taxon>Bacteria</taxon>
        <taxon>Pseudomonadati</taxon>
        <taxon>Thermodesulfobacteriota</taxon>
        <taxon>Desulfuromonadia</taxon>
        <taxon>Geobacterales</taxon>
        <taxon>Geobacteraceae</taxon>
        <taxon>Geobacter</taxon>
    </lineage>
</organism>
<name>A0A831XFF7_GEOME</name>
<dbReference type="EMBL" id="DSOV01000058">
    <property type="protein sequence ID" value="HEN43299.1"/>
    <property type="molecule type" value="Genomic_DNA"/>
</dbReference>
<sequence>MPTLLTPATIPAALEGLGLFTKIADAFRPEEQLKIEWTSPDYEKISILWGLFKRERGQRMTFEIKGKPGFCAAVVRELSSTGNIQIIGQPRSSALRRAIEAR</sequence>
<reference evidence="1" key="1">
    <citation type="journal article" date="2020" name="mSystems">
        <title>Genome- and Community-Level Interaction Insights into Carbon Utilization and Element Cycling Functions of Hydrothermarchaeota in Hydrothermal Sediment.</title>
        <authorList>
            <person name="Zhou Z."/>
            <person name="Liu Y."/>
            <person name="Xu W."/>
            <person name="Pan J."/>
            <person name="Luo Z.H."/>
            <person name="Li M."/>
        </authorList>
    </citation>
    <scope>NUCLEOTIDE SEQUENCE [LARGE SCALE GENOMIC DNA]</scope>
    <source>
        <strain evidence="1">SpSt-349</strain>
    </source>
</reference>
<proteinExistence type="predicted"/>
<dbReference type="AlphaFoldDB" id="A0A831XFF7"/>
<accession>A0A831XFF7</accession>
<gene>
    <name evidence="1" type="ORF">ENQ87_13185</name>
</gene>
<evidence type="ECO:0000313" key="1">
    <source>
        <dbReference type="EMBL" id="HEN43299.1"/>
    </source>
</evidence>